<dbReference type="Pfam" id="PF05345">
    <property type="entry name" value="He_PIG"/>
    <property type="match status" value="1"/>
</dbReference>
<dbReference type="Proteomes" id="UP000266313">
    <property type="component" value="Chromosome"/>
</dbReference>
<evidence type="ECO:0000259" key="2">
    <source>
        <dbReference type="Pfam" id="PF18203"/>
    </source>
</evidence>
<feature type="chain" id="PRO_5012806609" evidence="1">
    <location>
        <begin position="22"/>
        <end position="456"/>
    </location>
</feature>
<keyword evidence="1" id="KW-0732">Signal</keyword>
<dbReference type="InterPro" id="IPR013783">
    <property type="entry name" value="Ig-like_fold"/>
</dbReference>
<dbReference type="SUPFAM" id="SSF48239">
    <property type="entry name" value="Terpenoid cyclases/Protein prenyltransferases"/>
    <property type="match status" value="1"/>
</dbReference>
<name>A0A250KYR0_9GAMM</name>
<dbReference type="InterPro" id="IPR008930">
    <property type="entry name" value="Terpenoid_cyclase/PrenylTrfase"/>
</dbReference>
<evidence type="ECO:0000313" key="4">
    <source>
        <dbReference type="Proteomes" id="UP000266313"/>
    </source>
</evidence>
<protein>
    <submittedName>
        <fullName evidence="3">Ig family protein</fullName>
    </submittedName>
</protein>
<evidence type="ECO:0000313" key="3">
    <source>
        <dbReference type="EMBL" id="BBA36818.1"/>
    </source>
</evidence>
<gene>
    <name evidence="3" type="ORF">sS8_4895</name>
</gene>
<dbReference type="Gene3D" id="1.50.10.20">
    <property type="match status" value="2"/>
</dbReference>
<dbReference type="Pfam" id="PF18203">
    <property type="entry name" value="IPTL-CTERM"/>
    <property type="match status" value="1"/>
</dbReference>
<sequence length="456" mass="47761">MNRLITNLLAVAFFFAAAGRAAPIDEARLKGLAWLIQHQHGDGRWESVPGLEVAATAAAVEALANAGVTQGEAYAKGVAWLQNHPASSTDTLARQIMALARAGRDTSALVSRLIAWRNDATKSWGAYDHFSGSFPDTALAMDAIQATGTTYADAGFGIGFIVNRQNTDGGWPYVKGDIGMPPSKIIPTAHNLITLNRYKTVYAVQSYINSGIAWLKAQQKAGGGFGEGSTGTLLETALAYRALVAELGTNDAAALNAQTYLLGQQQADGDWGGHDALLTNLTLAGLPATTLADTDHDGLPDGVETSALLGTHPGVPDGRGLAQGNGQSVIGVNEPSVLLQAILHQPYAASLTAGGGTPPHTWTLTAGKLPDGLNLNTATGQISGTPTSLGAFNFIYRVASSDTQVYTTGRIEVVSPVAEVADSDIPTLPEWGMILMSLLLIATMAHLDRRKSRDLR</sequence>
<accession>A0A250KYR0</accession>
<proteinExistence type="predicted"/>
<dbReference type="KEGG" id="mmai:sS8_4895"/>
<organism evidence="3 4">
    <name type="scientific">Methylocaldum marinum</name>
    <dbReference type="NCBI Taxonomy" id="1432792"/>
    <lineage>
        <taxon>Bacteria</taxon>
        <taxon>Pseudomonadati</taxon>
        <taxon>Pseudomonadota</taxon>
        <taxon>Gammaproteobacteria</taxon>
        <taxon>Methylococcales</taxon>
        <taxon>Methylococcaceae</taxon>
        <taxon>Methylocaldum</taxon>
    </lineage>
</organism>
<dbReference type="SUPFAM" id="SSF49313">
    <property type="entry name" value="Cadherin-like"/>
    <property type="match status" value="1"/>
</dbReference>
<dbReference type="GO" id="GO:0016020">
    <property type="term" value="C:membrane"/>
    <property type="evidence" value="ECO:0007669"/>
    <property type="project" value="InterPro"/>
</dbReference>
<feature type="domain" description="IPTL-CTERM protein sorting" evidence="2">
    <location>
        <begin position="425"/>
        <end position="445"/>
    </location>
</feature>
<dbReference type="Gene3D" id="2.60.40.10">
    <property type="entry name" value="Immunoglobulins"/>
    <property type="match status" value="1"/>
</dbReference>
<dbReference type="GO" id="GO:0005509">
    <property type="term" value="F:calcium ion binding"/>
    <property type="evidence" value="ECO:0007669"/>
    <property type="project" value="InterPro"/>
</dbReference>
<reference evidence="3 4" key="1">
    <citation type="submission" date="2016-12" db="EMBL/GenBank/DDBJ databases">
        <title>Genome sequencing of Methylocaldum marinum.</title>
        <authorList>
            <person name="Takeuchi M."/>
            <person name="Kamagata Y."/>
            <person name="Hiraoka S."/>
            <person name="Oshima K."/>
            <person name="Hattori M."/>
            <person name="Iwasaki W."/>
        </authorList>
    </citation>
    <scope>NUCLEOTIDE SEQUENCE [LARGE SCALE GENOMIC DNA]</scope>
    <source>
        <strain evidence="3 4">S8</strain>
    </source>
</reference>
<dbReference type="RefSeq" id="WP_232020410.1">
    <property type="nucleotide sequence ID" value="NZ_AP017928.1"/>
</dbReference>
<dbReference type="InterPro" id="IPR015919">
    <property type="entry name" value="Cadherin-like_sf"/>
</dbReference>
<dbReference type="EMBL" id="AP017928">
    <property type="protein sequence ID" value="BBA36818.1"/>
    <property type="molecule type" value="Genomic_DNA"/>
</dbReference>
<dbReference type="AlphaFoldDB" id="A0A250KYR0"/>
<feature type="signal peptide" evidence="1">
    <location>
        <begin position="1"/>
        <end position="21"/>
    </location>
</feature>
<keyword evidence="4" id="KW-1185">Reference proteome</keyword>
<dbReference type="NCBIfam" id="TIGR04174">
    <property type="entry name" value="IPTL_CTERM"/>
    <property type="match status" value="1"/>
</dbReference>
<dbReference type="InterPro" id="IPR026442">
    <property type="entry name" value="IPTL_CTERM"/>
</dbReference>
<evidence type="ECO:0000256" key="1">
    <source>
        <dbReference type="SAM" id="SignalP"/>
    </source>
</evidence>